<keyword evidence="1" id="KW-0472">Membrane</keyword>
<accession>A0A8S5LV86</accession>
<dbReference type="EMBL" id="BK014744">
    <property type="protein sequence ID" value="DAD73775.1"/>
    <property type="molecule type" value="Genomic_DNA"/>
</dbReference>
<protein>
    <submittedName>
        <fullName evidence="2">Uncharacterized protein</fullName>
    </submittedName>
</protein>
<proteinExistence type="predicted"/>
<name>A0A8S5LV86_9CAUD</name>
<keyword evidence="1" id="KW-0812">Transmembrane</keyword>
<organism evidence="2">
    <name type="scientific">Siphoviridae sp. ctMsr1</name>
    <dbReference type="NCBI Taxonomy" id="2826264"/>
    <lineage>
        <taxon>Viruses</taxon>
        <taxon>Duplodnaviria</taxon>
        <taxon>Heunggongvirae</taxon>
        <taxon>Uroviricota</taxon>
        <taxon>Caudoviricetes</taxon>
    </lineage>
</organism>
<reference evidence="2" key="1">
    <citation type="journal article" date="2021" name="Proc. Natl. Acad. Sci. U.S.A.">
        <title>A Catalog of Tens of Thousands of Viruses from Human Metagenomes Reveals Hidden Associations with Chronic Diseases.</title>
        <authorList>
            <person name="Tisza M.J."/>
            <person name="Buck C.B."/>
        </authorList>
    </citation>
    <scope>NUCLEOTIDE SEQUENCE</scope>
    <source>
        <strain evidence="2">CtMsr1</strain>
    </source>
</reference>
<evidence type="ECO:0000256" key="1">
    <source>
        <dbReference type="SAM" id="Phobius"/>
    </source>
</evidence>
<keyword evidence="1" id="KW-1133">Transmembrane helix</keyword>
<feature type="transmembrane region" description="Helical" evidence="1">
    <location>
        <begin position="13"/>
        <end position="32"/>
    </location>
</feature>
<sequence length="67" mass="8238">MYMSVSDQYFWEFILVISIGITFAFWYIKGVIDDKMKEQYRLGFYEGYDKGWYTCRDIMWDTSDEKN</sequence>
<evidence type="ECO:0000313" key="2">
    <source>
        <dbReference type="EMBL" id="DAD73775.1"/>
    </source>
</evidence>